<gene>
    <name evidence="2" type="ORF">ACFS25_13510</name>
</gene>
<accession>A0ABW6AH69</accession>
<evidence type="ECO:0000313" key="3">
    <source>
        <dbReference type="Proteomes" id="UP001597512"/>
    </source>
</evidence>
<feature type="transmembrane region" description="Helical" evidence="1">
    <location>
        <begin position="77"/>
        <end position="99"/>
    </location>
</feature>
<keyword evidence="1" id="KW-0812">Transmembrane</keyword>
<evidence type="ECO:0000313" key="2">
    <source>
        <dbReference type="EMBL" id="MFD2934806.1"/>
    </source>
</evidence>
<organism evidence="2 3">
    <name type="scientific">Spirosoma flavum</name>
    <dbReference type="NCBI Taxonomy" id="2048557"/>
    <lineage>
        <taxon>Bacteria</taxon>
        <taxon>Pseudomonadati</taxon>
        <taxon>Bacteroidota</taxon>
        <taxon>Cytophagia</taxon>
        <taxon>Cytophagales</taxon>
        <taxon>Cytophagaceae</taxon>
        <taxon>Spirosoma</taxon>
    </lineage>
</organism>
<evidence type="ECO:0000256" key="1">
    <source>
        <dbReference type="SAM" id="Phobius"/>
    </source>
</evidence>
<name>A0ABW6AH69_9BACT</name>
<dbReference type="Proteomes" id="UP001597512">
    <property type="component" value="Unassembled WGS sequence"/>
</dbReference>
<dbReference type="EMBL" id="JBHUOM010000007">
    <property type="protein sequence ID" value="MFD2934806.1"/>
    <property type="molecule type" value="Genomic_DNA"/>
</dbReference>
<sequence>MNSLIFTDRPSMSTIAISADRQGNSRQLDELLAASNGSRLSLVSSVINTSSSWFSQSSCLGLDDNKNLMYSLTRSEIGLFTTVAIAGLTVLGSLLNWLFI</sequence>
<comment type="caution">
    <text evidence="2">The sequence shown here is derived from an EMBL/GenBank/DDBJ whole genome shotgun (WGS) entry which is preliminary data.</text>
</comment>
<reference evidence="3" key="1">
    <citation type="journal article" date="2019" name="Int. J. Syst. Evol. Microbiol.">
        <title>The Global Catalogue of Microorganisms (GCM) 10K type strain sequencing project: providing services to taxonomists for standard genome sequencing and annotation.</title>
        <authorList>
            <consortium name="The Broad Institute Genomics Platform"/>
            <consortium name="The Broad Institute Genome Sequencing Center for Infectious Disease"/>
            <person name="Wu L."/>
            <person name="Ma J."/>
        </authorList>
    </citation>
    <scope>NUCLEOTIDE SEQUENCE [LARGE SCALE GENOMIC DNA]</scope>
    <source>
        <strain evidence="3">KCTC 52490</strain>
    </source>
</reference>
<keyword evidence="3" id="KW-1185">Reference proteome</keyword>
<dbReference type="RefSeq" id="WP_381501514.1">
    <property type="nucleotide sequence ID" value="NZ_JBHUOM010000007.1"/>
</dbReference>
<protein>
    <submittedName>
        <fullName evidence="2">Uncharacterized protein</fullName>
    </submittedName>
</protein>
<keyword evidence="1" id="KW-0472">Membrane</keyword>
<proteinExistence type="predicted"/>
<keyword evidence="1" id="KW-1133">Transmembrane helix</keyword>